<dbReference type="EMBL" id="CAJNOQ010011732">
    <property type="protein sequence ID" value="CAF1283888.1"/>
    <property type="molecule type" value="Genomic_DNA"/>
</dbReference>
<evidence type="ECO:0000313" key="2">
    <source>
        <dbReference type="EMBL" id="CAF4081704.1"/>
    </source>
</evidence>
<dbReference type="AlphaFoldDB" id="A0A815C8S7"/>
<comment type="caution">
    <text evidence="1">The sequence shown here is derived from an EMBL/GenBank/DDBJ whole genome shotgun (WGS) entry which is preliminary data.</text>
</comment>
<dbReference type="EMBL" id="CAJOBC010029151">
    <property type="protein sequence ID" value="CAF4081704.1"/>
    <property type="molecule type" value="Genomic_DNA"/>
</dbReference>
<proteinExistence type="predicted"/>
<evidence type="ECO:0000313" key="3">
    <source>
        <dbReference type="Proteomes" id="UP000663829"/>
    </source>
</evidence>
<gene>
    <name evidence="1" type="ORF">GPM918_LOCUS27692</name>
    <name evidence="2" type="ORF">SRO942_LOCUS28054</name>
</gene>
<dbReference type="Proteomes" id="UP000663829">
    <property type="component" value="Unassembled WGS sequence"/>
</dbReference>
<organism evidence="1 3">
    <name type="scientific">Didymodactylos carnosus</name>
    <dbReference type="NCBI Taxonomy" id="1234261"/>
    <lineage>
        <taxon>Eukaryota</taxon>
        <taxon>Metazoa</taxon>
        <taxon>Spiralia</taxon>
        <taxon>Gnathifera</taxon>
        <taxon>Rotifera</taxon>
        <taxon>Eurotatoria</taxon>
        <taxon>Bdelloidea</taxon>
        <taxon>Philodinida</taxon>
        <taxon>Philodinidae</taxon>
        <taxon>Didymodactylos</taxon>
    </lineage>
</organism>
<evidence type="ECO:0000313" key="1">
    <source>
        <dbReference type="EMBL" id="CAF1283888.1"/>
    </source>
</evidence>
<reference evidence="1" key="1">
    <citation type="submission" date="2021-02" db="EMBL/GenBank/DDBJ databases">
        <authorList>
            <person name="Nowell W R."/>
        </authorList>
    </citation>
    <scope>NUCLEOTIDE SEQUENCE</scope>
</reference>
<dbReference type="OrthoDB" id="10042588at2759"/>
<sequence length="210" mass="24206">MGGGLLKLGPRFIFNDPRTAARRRTIELATLKRKLEQKFYEKKVCPGRPDNQSIADLDLLLQKLHDVPMSPRRSLNNSNDQQFILEISSQLIIPGQSSKIYTKKKNYGRLVKRLKHKFRLNNIILQKTDKSKVFHLGKLEDCQKKSEKYMAKTKAYRCLGVDDPLPDFNQRTNKYLLELRLDVWGGTPQKCRTLSSRGTAINVTKVLSPH</sequence>
<name>A0A815C8S7_9BILA</name>
<protein>
    <submittedName>
        <fullName evidence="1">Uncharacterized protein</fullName>
    </submittedName>
</protein>
<accession>A0A815C8S7</accession>
<dbReference type="Proteomes" id="UP000681722">
    <property type="component" value="Unassembled WGS sequence"/>
</dbReference>
<keyword evidence="3" id="KW-1185">Reference proteome</keyword>